<proteinExistence type="predicted"/>
<feature type="transmembrane region" description="Helical" evidence="1">
    <location>
        <begin position="12"/>
        <end position="35"/>
    </location>
</feature>
<comment type="caution">
    <text evidence="2">The sequence shown here is derived from an EMBL/GenBank/DDBJ whole genome shotgun (WGS) entry which is preliminary data.</text>
</comment>
<accession>A0A368XTP5</accession>
<dbReference type="Proteomes" id="UP000252884">
    <property type="component" value="Unassembled WGS sequence"/>
</dbReference>
<dbReference type="EMBL" id="QPJK01000004">
    <property type="protein sequence ID" value="RCW71342.1"/>
    <property type="molecule type" value="Genomic_DNA"/>
</dbReference>
<keyword evidence="3" id="KW-1185">Reference proteome</keyword>
<keyword evidence="1" id="KW-0472">Membrane</keyword>
<evidence type="ECO:0000313" key="2">
    <source>
        <dbReference type="EMBL" id="RCW71342.1"/>
    </source>
</evidence>
<evidence type="ECO:0000256" key="1">
    <source>
        <dbReference type="SAM" id="Phobius"/>
    </source>
</evidence>
<reference evidence="2 3" key="1">
    <citation type="submission" date="2018-07" db="EMBL/GenBank/DDBJ databases">
        <title>Genomic Encyclopedia of Type Strains, Phase IV (KMG-IV): sequencing the most valuable type-strain genomes for metagenomic binning, comparative biology and taxonomic classification.</title>
        <authorList>
            <person name="Goeker M."/>
        </authorList>
    </citation>
    <scope>NUCLEOTIDE SEQUENCE [LARGE SCALE GENOMIC DNA]</scope>
    <source>
        <strain evidence="2 3">DSM 21634</strain>
    </source>
</reference>
<keyword evidence="1" id="KW-1133">Transmembrane helix</keyword>
<name>A0A368XTP5_9BURK</name>
<sequence length="193" mass="21457">MRRRRRSAQRGFTYIGLLLAVALMGAALAVTGSVWSVHAQREREADLLYAGDQIRAAIKRYYEEVPQGQQHRFPQRLEDLLLDRRWPTVQRHLRRLYLDPMTGSADWALVPAPGGGILGVHSRSTAAPLKRQGFGRLDTAFEDATTLADWRFVYRVAEEEGAEATQPVAPGALPTVPLSALPQFRTGAPSNAR</sequence>
<dbReference type="AlphaFoldDB" id="A0A368XTP5"/>
<protein>
    <submittedName>
        <fullName evidence="2">Type II secretory pathway pseudopilin PulG</fullName>
    </submittedName>
</protein>
<keyword evidence="1" id="KW-0812">Transmembrane</keyword>
<evidence type="ECO:0000313" key="3">
    <source>
        <dbReference type="Proteomes" id="UP000252884"/>
    </source>
</evidence>
<gene>
    <name evidence="2" type="ORF">DES41_104161</name>
</gene>
<organism evidence="2 3">
    <name type="scientific">Pseudorhodoferax soli</name>
    <dbReference type="NCBI Taxonomy" id="545864"/>
    <lineage>
        <taxon>Bacteria</taxon>
        <taxon>Pseudomonadati</taxon>
        <taxon>Pseudomonadota</taxon>
        <taxon>Betaproteobacteria</taxon>
        <taxon>Burkholderiales</taxon>
        <taxon>Comamonadaceae</taxon>
    </lineage>
</organism>